<sequence>MTNLSIDIETYSSVNLLKSGVYKYVESPDFEILIFAYSYDDGPTHVVDLAQGEELPNNVIVDMLSNHATKHAFNAAFELACIAKHFDLNLNVKQWQCTMVHSLYLGLPASLDQSASVLNVDAQKDKRGKALIKYFSVPCKPTKVNGGRTRNLPEHDPEKWDMYKEYCRQDVEAEKAVKRKLNMFPVPDFVWSQWHTDHKIVTRGVKMDRPYFMNAIKMDAEEKEMLTQKLIDHMGISNPNSDAQFKEWLTERHIRVDSLAKGVIEEITDKVHMKVKDGFLTEYEGRQILYALELRSQLKKTSSKKFEAMERATCMDDRCRGLLQFYGANRTGRWAGRLVQIQNLPQNKVKDLHTAREVLEQGDTDLMELLFGDIAFILSQLVRPAFIPSEGNRFIISDYSAIEAITLAYVAGEQWVLDVFAGDGKIYEATASKMFNVPKESIKKGHPNYELRAKGKVATLACGYQGGPNALIAMGALKSGIPESELQGIVDDWRKANPNIKKLWYNANNAAVEAVRTKKRVHLTKGIYYRYEKGILFADLPSGRSLTYMGAKLVEGQYGDQVEYMGLDQMTKKWGARRLYGGILVENLIQAIARDCLAFCLDGLEEAGYPVVMHVHDEVIIDKKIGEGSLKEVYEIMSRPIPWAKGLNLKADGFECSYYQKD</sequence>
<dbReference type="RefSeq" id="YP_006383486.1">
    <property type="nucleotide sequence ID" value="NC_017976.1"/>
</dbReference>
<evidence type="ECO:0000256" key="1">
    <source>
        <dbReference type="ARBA" id="ARBA00022705"/>
    </source>
</evidence>
<feature type="domain" description="DNA-directed DNA polymerase family A palm" evidence="3">
    <location>
        <begin position="379"/>
        <end position="627"/>
    </location>
</feature>
<dbReference type="InterPro" id="IPR002298">
    <property type="entry name" value="DNA_polymerase_A"/>
</dbReference>
<evidence type="ECO:0000256" key="2">
    <source>
        <dbReference type="ARBA" id="ARBA00023109"/>
    </source>
</evidence>
<protein>
    <submittedName>
        <fullName evidence="4">DNA polymerase</fullName>
    </submittedName>
</protein>
<gene>
    <name evidence="4" type="ORF">PBC1_033</name>
</gene>
<dbReference type="OrthoDB" id="5706at10239"/>
<evidence type="ECO:0000259" key="3">
    <source>
        <dbReference type="SMART" id="SM00482"/>
    </source>
</evidence>
<dbReference type="PANTHER" id="PTHR10133">
    <property type="entry name" value="DNA POLYMERASE I"/>
    <property type="match status" value="1"/>
</dbReference>
<dbReference type="GO" id="GO:0039693">
    <property type="term" value="P:viral DNA genome replication"/>
    <property type="evidence" value="ECO:0007669"/>
    <property type="project" value="UniProtKB-KW"/>
</dbReference>
<dbReference type="GO" id="GO:0003677">
    <property type="term" value="F:DNA binding"/>
    <property type="evidence" value="ECO:0007669"/>
    <property type="project" value="InterPro"/>
</dbReference>
<keyword evidence="5" id="KW-1185">Reference proteome</keyword>
<dbReference type="EMBL" id="JQ619704">
    <property type="protein sequence ID" value="AFE86269.1"/>
    <property type="molecule type" value="Genomic_DNA"/>
</dbReference>
<accession>I1TLG7</accession>
<dbReference type="Gene3D" id="3.30.70.370">
    <property type="match status" value="1"/>
</dbReference>
<reference evidence="4 5" key="1">
    <citation type="journal article" date="2012" name="J. Virol.">
        <title>Complete Genome Sequence of Bacillus cereus Bacteriophage PBC1.</title>
        <authorList>
            <person name="Kong M."/>
            <person name="Kim M."/>
            <person name="Ryu S."/>
        </authorList>
    </citation>
    <scope>NUCLEOTIDE SEQUENCE [LARGE SCALE GENOMIC DNA]</scope>
</reference>
<dbReference type="KEGG" id="vg:12980130"/>
<dbReference type="GO" id="GO:0003887">
    <property type="term" value="F:DNA-directed DNA polymerase activity"/>
    <property type="evidence" value="ECO:0007669"/>
    <property type="project" value="InterPro"/>
</dbReference>
<dbReference type="GO" id="GO:0006302">
    <property type="term" value="P:double-strand break repair"/>
    <property type="evidence" value="ECO:0007669"/>
    <property type="project" value="TreeGrafter"/>
</dbReference>
<dbReference type="GeneID" id="12980130"/>
<dbReference type="Gene3D" id="1.10.150.20">
    <property type="entry name" value="5' to 3' exonuclease, C-terminal subdomain"/>
    <property type="match status" value="1"/>
</dbReference>
<dbReference type="InterPro" id="IPR001098">
    <property type="entry name" value="DNA-dir_DNA_pol_A_palm_dom"/>
</dbReference>
<name>I1TLG7_9CAUD</name>
<dbReference type="SUPFAM" id="SSF56672">
    <property type="entry name" value="DNA/RNA polymerases"/>
    <property type="match status" value="1"/>
</dbReference>
<dbReference type="Pfam" id="PF00476">
    <property type="entry name" value="DNA_pol_A"/>
    <property type="match status" value="1"/>
</dbReference>
<keyword evidence="1" id="KW-0235">DNA replication</keyword>
<dbReference type="PANTHER" id="PTHR10133:SF27">
    <property type="entry name" value="DNA POLYMERASE NU"/>
    <property type="match status" value="1"/>
</dbReference>
<evidence type="ECO:0000313" key="5">
    <source>
        <dbReference type="Proteomes" id="UP000002873"/>
    </source>
</evidence>
<evidence type="ECO:0000313" key="4">
    <source>
        <dbReference type="EMBL" id="AFE86269.1"/>
    </source>
</evidence>
<dbReference type="SMART" id="SM00482">
    <property type="entry name" value="POLAc"/>
    <property type="match status" value="1"/>
</dbReference>
<dbReference type="GO" id="GO:0006261">
    <property type="term" value="P:DNA-templated DNA replication"/>
    <property type="evidence" value="ECO:0007669"/>
    <property type="project" value="InterPro"/>
</dbReference>
<dbReference type="InterPro" id="IPR043502">
    <property type="entry name" value="DNA/RNA_pol_sf"/>
</dbReference>
<organism evidence="4 5">
    <name type="scientific">Bacillus phage PBC1</name>
    <dbReference type="NCBI Taxonomy" id="1161901"/>
    <lineage>
        <taxon>Viruses</taxon>
        <taxon>Duplodnaviria</taxon>
        <taxon>Heunggongvirae</taxon>
        <taxon>Uroviricota</taxon>
        <taxon>Caudoviricetes</taxon>
        <taxon>Gutmannvirinae</taxon>
        <taxon>Pebcunavirus</taxon>
        <taxon>Pebcunavirus PBC1</taxon>
    </lineage>
</organism>
<proteinExistence type="predicted"/>
<dbReference type="Proteomes" id="UP000002873">
    <property type="component" value="Segment"/>
</dbReference>
<keyword evidence="2" id="KW-1194">Viral DNA replication</keyword>